<organism evidence="3 4">
    <name type="scientific">Zoogloea dura</name>
    <dbReference type="NCBI Taxonomy" id="2728840"/>
    <lineage>
        <taxon>Bacteria</taxon>
        <taxon>Pseudomonadati</taxon>
        <taxon>Pseudomonadota</taxon>
        <taxon>Betaproteobacteria</taxon>
        <taxon>Rhodocyclales</taxon>
        <taxon>Zoogloeaceae</taxon>
        <taxon>Zoogloea</taxon>
    </lineage>
</organism>
<dbReference type="PANTHER" id="PTHR42824">
    <property type="entry name" value="GLUTAMINE AMIDOTRANSFERASE"/>
    <property type="match status" value="1"/>
</dbReference>
<dbReference type="EMBL" id="JABBGA010000020">
    <property type="protein sequence ID" value="NML27925.1"/>
    <property type="molecule type" value="Genomic_DNA"/>
</dbReference>
<dbReference type="CDD" id="cd01908">
    <property type="entry name" value="YafJ"/>
    <property type="match status" value="1"/>
</dbReference>
<evidence type="ECO:0000259" key="2">
    <source>
        <dbReference type="PROSITE" id="PS51278"/>
    </source>
</evidence>
<dbReference type="Proteomes" id="UP000580043">
    <property type="component" value="Unassembled WGS sequence"/>
</dbReference>
<evidence type="ECO:0000313" key="4">
    <source>
        <dbReference type="Proteomes" id="UP000580043"/>
    </source>
</evidence>
<dbReference type="SUPFAM" id="SSF56235">
    <property type="entry name" value="N-terminal nucleophile aminohydrolases (Ntn hydrolases)"/>
    <property type="match status" value="1"/>
</dbReference>
<reference evidence="3 4" key="1">
    <citation type="submission" date="2020-04" db="EMBL/GenBank/DDBJ databases">
        <title>Zoogloea sp. G-4-1-14 isolated from soil.</title>
        <authorList>
            <person name="Dahal R.H."/>
        </authorList>
    </citation>
    <scope>NUCLEOTIDE SEQUENCE [LARGE SCALE GENOMIC DNA]</scope>
    <source>
        <strain evidence="3 4">G-4-1-14</strain>
    </source>
</reference>
<dbReference type="PANTHER" id="PTHR42824:SF1">
    <property type="entry name" value="GLUTAMINE AMIDOTRANSFERASE YAFJ-RELATED"/>
    <property type="match status" value="1"/>
</dbReference>
<dbReference type="PROSITE" id="PS51278">
    <property type="entry name" value="GATASE_TYPE_2"/>
    <property type="match status" value="1"/>
</dbReference>
<sequence length="273" mass="30101">MCQLLGLNSNLPTDICASFSGFRARGGRTDEHADGWGIAFFEDGGLRILNEPHPSCQSQLAGMVAEHPFQATNIVAHIRKATVGTVRLENTHPFSRTLWGRPWVFAHNGTLVDFVPRLEGDFRPRGCTDSERAFCWLMDGLQSRFGDVRPDFDTLFAWLREAAVTLSHYGVINFLLSDGELMLAHCSTRLSHVLRQAPFSRRVRLVDTDEDCDLGQGVDPATRSVVLTTVPLTHDEAWVGMPAGSLWGFRDGRVLATVPTVAGQVRQPAEACA</sequence>
<keyword evidence="1 3" id="KW-0315">Glutamine amidotransferase</keyword>
<evidence type="ECO:0000256" key="1">
    <source>
        <dbReference type="ARBA" id="ARBA00022962"/>
    </source>
</evidence>
<dbReference type="InterPro" id="IPR029055">
    <property type="entry name" value="Ntn_hydrolases_N"/>
</dbReference>
<feature type="domain" description="Glutamine amidotransferase type-2" evidence="2">
    <location>
        <begin position="2"/>
        <end position="273"/>
    </location>
</feature>
<dbReference type="GO" id="GO:0016740">
    <property type="term" value="F:transferase activity"/>
    <property type="evidence" value="ECO:0007669"/>
    <property type="project" value="UniProtKB-KW"/>
</dbReference>
<dbReference type="AlphaFoldDB" id="A0A848GAL2"/>
<gene>
    <name evidence="3" type="ORF">HHL15_19380</name>
</gene>
<comment type="caution">
    <text evidence="3">The sequence shown here is derived from an EMBL/GenBank/DDBJ whole genome shotgun (WGS) entry which is preliminary data.</text>
</comment>
<keyword evidence="4" id="KW-1185">Reference proteome</keyword>
<dbReference type="RefSeq" id="WP_169147460.1">
    <property type="nucleotide sequence ID" value="NZ_JABBGA010000020.1"/>
</dbReference>
<protein>
    <submittedName>
        <fullName evidence="3">Class II glutamine amidotransferase</fullName>
    </submittedName>
</protein>
<dbReference type="InterPro" id="IPR026869">
    <property type="entry name" value="EgtC-like"/>
</dbReference>
<keyword evidence="3" id="KW-0808">Transferase</keyword>
<accession>A0A848GAL2</accession>
<dbReference type="Pfam" id="PF13230">
    <property type="entry name" value="GATase_4"/>
    <property type="match status" value="1"/>
</dbReference>
<proteinExistence type="predicted"/>
<dbReference type="InterPro" id="IPR017932">
    <property type="entry name" value="GATase_2_dom"/>
</dbReference>
<dbReference type="Gene3D" id="3.60.20.10">
    <property type="entry name" value="Glutamine Phosphoribosylpyrophosphate, subunit 1, domain 1"/>
    <property type="match status" value="1"/>
</dbReference>
<name>A0A848GAL2_9RHOO</name>
<evidence type="ECO:0000313" key="3">
    <source>
        <dbReference type="EMBL" id="NML27925.1"/>
    </source>
</evidence>